<name>A0ABU0BRA1_9HYPH</name>
<dbReference type="Proteomes" id="UP001230207">
    <property type="component" value="Unassembled WGS sequence"/>
</dbReference>
<evidence type="ECO:0000313" key="2">
    <source>
        <dbReference type="Proteomes" id="UP001230207"/>
    </source>
</evidence>
<reference evidence="1 2" key="1">
    <citation type="submission" date="2023-07" db="EMBL/GenBank/DDBJ databases">
        <title>Genomic Encyclopedia of Type Strains, Phase IV (KMG-IV): sequencing the most valuable type-strain genomes for metagenomic binning, comparative biology and taxonomic classification.</title>
        <authorList>
            <person name="Goeker M."/>
        </authorList>
    </citation>
    <scope>NUCLEOTIDE SEQUENCE [LARGE SCALE GENOMIC DNA]</scope>
    <source>
        <strain evidence="1 2">DSM 1112</strain>
    </source>
</reference>
<dbReference type="EMBL" id="JAUSVF010000001">
    <property type="protein sequence ID" value="MDQ0320772.1"/>
    <property type="molecule type" value="Genomic_DNA"/>
</dbReference>
<accession>A0ABU0BRA1</accession>
<organism evidence="1 2">
    <name type="scientific">Pararhizobium capsulatum DSM 1112</name>
    <dbReference type="NCBI Taxonomy" id="1121113"/>
    <lineage>
        <taxon>Bacteria</taxon>
        <taxon>Pseudomonadati</taxon>
        <taxon>Pseudomonadota</taxon>
        <taxon>Alphaproteobacteria</taxon>
        <taxon>Hyphomicrobiales</taxon>
        <taxon>Rhizobiaceae</taxon>
        <taxon>Rhizobium/Agrobacterium group</taxon>
        <taxon>Pararhizobium</taxon>
    </lineage>
</organism>
<proteinExistence type="predicted"/>
<comment type="caution">
    <text evidence="1">The sequence shown here is derived from an EMBL/GenBank/DDBJ whole genome shotgun (WGS) entry which is preliminary data.</text>
</comment>
<evidence type="ECO:0000313" key="1">
    <source>
        <dbReference type="EMBL" id="MDQ0320772.1"/>
    </source>
</evidence>
<keyword evidence="2" id="KW-1185">Reference proteome</keyword>
<dbReference type="RefSeq" id="WP_307230827.1">
    <property type="nucleotide sequence ID" value="NZ_JAUSVF010000001.1"/>
</dbReference>
<gene>
    <name evidence="1" type="ORF">QO002_002910</name>
</gene>
<protein>
    <submittedName>
        <fullName evidence="1">Uncharacterized protein</fullName>
    </submittedName>
</protein>
<sequence length="78" mass="8944">MADQEHDRYPVIEGVAFREYLEVHLKGYGMVRISVDEAQTYDDFCVACMEQRSAVFEPMSDTSWAVRLATAIHKGNEE</sequence>